<evidence type="ECO:0000313" key="2">
    <source>
        <dbReference type="Proteomes" id="UP000799429"/>
    </source>
</evidence>
<sequence>MPLISKVNLNQKVLANFKRDSERFMTLAPEGNLQGLLQKYSRIYAAAIERRKERNPEDGERNVERPTPPIKSETCLGIIRRPFAQEVHEALGFEGHETLDIAGPQSVLDKGKKLHNYGTTVTLIDRNVVVKAGCDLDLAEALMMDHISQNTHDIPLLKHLGSVTSQRMTYIFMSSIPGKSLREPWPTLEKEQKLALRDQLSQIFRL</sequence>
<comment type="caution">
    <text evidence="1">The sequence shown here is derived from an EMBL/GenBank/DDBJ whole genome shotgun (WGS) entry which is preliminary data.</text>
</comment>
<accession>A0A9P4S3S9</accession>
<organism evidence="1 2">
    <name type="scientific">Patellaria atrata CBS 101060</name>
    <dbReference type="NCBI Taxonomy" id="1346257"/>
    <lineage>
        <taxon>Eukaryota</taxon>
        <taxon>Fungi</taxon>
        <taxon>Dikarya</taxon>
        <taxon>Ascomycota</taxon>
        <taxon>Pezizomycotina</taxon>
        <taxon>Dothideomycetes</taxon>
        <taxon>Dothideomycetes incertae sedis</taxon>
        <taxon>Patellariales</taxon>
        <taxon>Patellariaceae</taxon>
        <taxon>Patellaria</taxon>
    </lineage>
</organism>
<evidence type="ECO:0000313" key="1">
    <source>
        <dbReference type="EMBL" id="KAF2834966.1"/>
    </source>
</evidence>
<reference evidence="1" key="1">
    <citation type="journal article" date="2020" name="Stud. Mycol.">
        <title>101 Dothideomycetes genomes: a test case for predicting lifestyles and emergence of pathogens.</title>
        <authorList>
            <person name="Haridas S."/>
            <person name="Albert R."/>
            <person name="Binder M."/>
            <person name="Bloem J."/>
            <person name="Labutti K."/>
            <person name="Salamov A."/>
            <person name="Andreopoulos B."/>
            <person name="Baker S."/>
            <person name="Barry K."/>
            <person name="Bills G."/>
            <person name="Bluhm B."/>
            <person name="Cannon C."/>
            <person name="Castanera R."/>
            <person name="Culley D."/>
            <person name="Daum C."/>
            <person name="Ezra D."/>
            <person name="Gonzalez J."/>
            <person name="Henrissat B."/>
            <person name="Kuo A."/>
            <person name="Liang C."/>
            <person name="Lipzen A."/>
            <person name="Lutzoni F."/>
            <person name="Magnuson J."/>
            <person name="Mondo S."/>
            <person name="Nolan M."/>
            <person name="Ohm R."/>
            <person name="Pangilinan J."/>
            <person name="Park H.-J."/>
            <person name="Ramirez L."/>
            <person name="Alfaro M."/>
            <person name="Sun H."/>
            <person name="Tritt A."/>
            <person name="Yoshinaga Y."/>
            <person name="Zwiers L.-H."/>
            <person name="Turgeon B."/>
            <person name="Goodwin S."/>
            <person name="Spatafora J."/>
            <person name="Crous P."/>
            <person name="Grigoriev I."/>
        </authorList>
    </citation>
    <scope>NUCLEOTIDE SEQUENCE</scope>
    <source>
        <strain evidence="1">CBS 101060</strain>
    </source>
</reference>
<dbReference type="OrthoDB" id="8300194at2759"/>
<name>A0A9P4S3S9_9PEZI</name>
<dbReference type="Proteomes" id="UP000799429">
    <property type="component" value="Unassembled WGS sequence"/>
</dbReference>
<keyword evidence="2" id="KW-1185">Reference proteome</keyword>
<dbReference type="AlphaFoldDB" id="A0A9P4S3S9"/>
<gene>
    <name evidence="1" type="ORF">M501DRAFT_1034963</name>
</gene>
<protein>
    <submittedName>
        <fullName evidence="1">Uncharacterized protein</fullName>
    </submittedName>
</protein>
<proteinExistence type="predicted"/>
<dbReference type="EMBL" id="MU006113">
    <property type="protein sequence ID" value="KAF2834966.1"/>
    <property type="molecule type" value="Genomic_DNA"/>
</dbReference>